<dbReference type="PROSITE" id="PS51186">
    <property type="entry name" value="GNAT"/>
    <property type="match status" value="1"/>
</dbReference>
<dbReference type="Proteomes" id="UP000824132">
    <property type="component" value="Unassembled WGS sequence"/>
</dbReference>
<protein>
    <submittedName>
        <fullName evidence="4">GNAT family N-acetyltransferase</fullName>
    </submittedName>
</protein>
<proteinExistence type="predicted"/>
<dbReference type="CDD" id="cd04301">
    <property type="entry name" value="NAT_SF"/>
    <property type="match status" value="1"/>
</dbReference>
<evidence type="ECO:0000313" key="4">
    <source>
        <dbReference type="EMBL" id="HIZ02661.1"/>
    </source>
</evidence>
<reference evidence="4" key="2">
    <citation type="submission" date="2021-04" db="EMBL/GenBank/DDBJ databases">
        <authorList>
            <person name="Gilroy R."/>
        </authorList>
    </citation>
    <scope>NUCLEOTIDE SEQUENCE</scope>
    <source>
        <strain evidence="4">CHK187-5294</strain>
    </source>
</reference>
<dbReference type="PANTHER" id="PTHR10545">
    <property type="entry name" value="DIAMINE N-ACETYLTRANSFERASE"/>
    <property type="match status" value="1"/>
</dbReference>
<dbReference type="InterPro" id="IPR051016">
    <property type="entry name" value="Diverse_Substrate_AcTransf"/>
</dbReference>
<dbReference type="AlphaFoldDB" id="A0A9D2CXK2"/>
<organism evidence="4 5">
    <name type="scientific">Candidatus Borkfalkia avistercoris</name>
    <dbReference type="NCBI Taxonomy" id="2838504"/>
    <lineage>
        <taxon>Bacteria</taxon>
        <taxon>Bacillati</taxon>
        <taxon>Bacillota</taxon>
        <taxon>Clostridia</taxon>
        <taxon>Christensenellales</taxon>
        <taxon>Christensenellaceae</taxon>
        <taxon>Candidatus Borkfalkia</taxon>
    </lineage>
</organism>
<dbReference type="PANTHER" id="PTHR10545:SF29">
    <property type="entry name" value="GH14572P-RELATED"/>
    <property type="match status" value="1"/>
</dbReference>
<gene>
    <name evidence="4" type="ORF">H9727_00075</name>
</gene>
<dbReference type="InterPro" id="IPR016181">
    <property type="entry name" value="Acyl_CoA_acyltransferase"/>
</dbReference>
<reference evidence="4" key="1">
    <citation type="journal article" date="2021" name="PeerJ">
        <title>Extensive microbial diversity within the chicken gut microbiome revealed by metagenomics and culture.</title>
        <authorList>
            <person name="Gilroy R."/>
            <person name="Ravi A."/>
            <person name="Getino M."/>
            <person name="Pursley I."/>
            <person name="Horton D.L."/>
            <person name="Alikhan N.F."/>
            <person name="Baker D."/>
            <person name="Gharbi K."/>
            <person name="Hall N."/>
            <person name="Watson M."/>
            <person name="Adriaenssens E.M."/>
            <person name="Foster-Nyarko E."/>
            <person name="Jarju S."/>
            <person name="Secka A."/>
            <person name="Antonio M."/>
            <person name="Oren A."/>
            <person name="Chaudhuri R.R."/>
            <person name="La Ragione R."/>
            <person name="Hildebrand F."/>
            <person name="Pallen M.J."/>
        </authorList>
    </citation>
    <scope>NUCLEOTIDE SEQUENCE</scope>
    <source>
        <strain evidence="4">CHK187-5294</strain>
    </source>
</reference>
<accession>A0A9D2CXK2</accession>
<name>A0A9D2CXK2_9FIRM</name>
<keyword evidence="1" id="KW-0808">Transferase</keyword>
<dbReference type="Pfam" id="PF00583">
    <property type="entry name" value="Acetyltransf_1"/>
    <property type="match status" value="1"/>
</dbReference>
<feature type="domain" description="N-acetyltransferase" evidence="3">
    <location>
        <begin position="1"/>
        <end position="152"/>
    </location>
</feature>
<dbReference type="GO" id="GO:0008080">
    <property type="term" value="F:N-acetyltransferase activity"/>
    <property type="evidence" value="ECO:0007669"/>
    <property type="project" value="TreeGrafter"/>
</dbReference>
<dbReference type="Gene3D" id="3.40.630.30">
    <property type="match status" value="1"/>
</dbReference>
<dbReference type="SUPFAM" id="SSF55729">
    <property type="entry name" value="Acyl-CoA N-acyltransferases (Nat)"/>
    <property type="match status" value="1"/>
</dbReference>
<dbReference type="EMBL" id="DXCL01000001">
    <property type="protein sequence ID" value="HIZ02661.1"/>
    <property type="molecule type" value="Genomic_DNA"/>
</dbReference>
<evidence type="ECO:0000256" key="2">
    <source>
        <dbReference type="ARBA" id="ARBA00023315"/>
    </source>
</evidence>
<keyword evidence="2" id="KW-0012">Acyltransferase</keyword>
<comment type="caution">
    <text evidence="4">The sequence shown here is derived from an EMBL/GenBank/DDBJ whole genome shotgun (WGS) entry which is preliminary data.</text>
</comment>
<evidence type="ECO:0000259" key="3">
    <source>
        <dbReference type="PROSITE" id="PS51186"/>
    </source>
</evidence>
<evidence type="ECO:0000256" key="1">
    <source>
        <dbReference type="ARBA" id="ARBA00022679"/>
    </source>
</evidence>
<dbReference type="InterPro" id="IPR000182">
    <property type="entry name" value="GNAT_dom"/>
</dbReference>
<sequence>MIRKMEEKDRAVFLKFSEMFYDSPAVAHSVPARYHEDAFSELMRSDAYAEGFMIEADGKEVGFALTAKTYSRESGGMVLWLEELFILDGYRSRGLGREYFSFIEAYARENGFARIRLEVEDANVRARALYERLGYSPLEYGQMIKQLRGASL</sequence>
<evidence type="ECO:0000313" key="5">
    <source>
        <dbReference type="Proteomes" id="UP000824132"/>
    </source>
</evidence>